<dbReference type="WBParaSite" id="RSKR_0000357200.1">
    <property type="protein sequence ID" value="RSKR_0000357200.1"/>
    <property type="gene ID" value="RSKR_0000357200"/>
</dbReference>
<dbReference type="Proteomes" id="UP000095286">
    <property type="component" value="Unplaced"/>
</dbReference>
<evidence type="ECO:0000313" key="1">
    <source>
        <dbReference type="Proteomes" id="UP000095286"/>
    </source>
</evidence>
<accession>A0AC35TR45</accession>
<name>A0AC35TR45_9BILA</name>
<reference evidence="2" key="1">
    <citation type="submission" date="2025-08" db="UniProtKB">
        <authorList>
            <consortium name="WormBaseParasite"/>
        </authorList>
    </citation>
    <scope>IDENTIFICATION</scope>
    <source>
        <strain evidence="2">KR3021</strain>
    </source>
</reference>
<proteinExistence type="predicted"/>
<organism evidence="1 2">
    <name type="scientific">Rhabditophanes sp. KR3021</name>
    <dbReference type="NCBI Taxonomy" id="114890"/>
    <lineage>
        <taxon>Eukaryota</taxon>
        <taxon>Metazoa</taxon>
        <taxon>Ecdysozoa</taxon>
        <taxon>Nematoda</taxon>
        <taxon>Chromadorea</taxon>
        <taxon>Rhabditida</taxon>
        <taxon>Tylenchina</taxon>
        <taxon>Panagrolaimomorpha</taxon>
        <taxon>Strongyloidoidea</taxon>
        <taxon>Alloionematidae</taxon>
        <taxon>Rhabditophanes</taxon>
    </lineage>
</organism>
<protein>
    <submittedName>
        <fullName evidence="2">DNA-directed RNA polymerase</fullName>
    </submittedName>
</protein>
<evidence type="ECO:0000313" key="2">
    <source>
        <dbReference type="WBParaSite" id="RSKR_0000357200.1"/>
    </source>
</evidence>
<sequence>MEIHQQLKLLLQLHRQEKKTRRTKSGSLILKKAPTWVFTYEMDRFLSKYKELVGGMMRHPRVPLQETNLLNRPPIIEILHGALCVMLYKGNQLIGEIIILICLYHLLLVDLNAVKLTPVQIAEVEEISSGEKTVEKRKPLMSMNKNNVWDMIPTMLKKACRKANYRGEMLMELTEERNGTRYGTEGRDLTEKRDEVERMKSSRRKTELAETLDLVVEVARDDSGALNETRLAFQTNSRLLGMFNSLLHSDGYMDEMNSLLDEPDVQMEIYASKTRLYNQHKLTGKHSDILSERRGKPISVALDNVLPKDIFELMEKSMSRGGRTLGQSHFERMDEDDMFNGMEQSFNETPARESVYPMADRSLNLPNLENLPDLNGNNRGILNNLNGNHLSDWNGNTHPRSAFEGSIRFNLSLTDIPFRVADQNELHPEALSDRSGSKQPSIIFVSKSNKRKKRVVEIEANTWEADIENSIQELMSQIKSSVFVKSKLTGKRKRIKFGKPGKMASDEVKPLETAAVIRSEVGKWMPAVQLDEELINEALEALGDGADSTQKKSRLTGKKRANQSPCPTDAKIRKSGSLETLSKLSEAQMVGHESLLNPFFTEEMPETFGSYLREGPIRGETPSTTCHLREGLVGGETPIPAFNFREGIVGGETPTPAFNFREGEIREESLSLVDEYLRRNPAVLDNEIRDLPPLDFNLEDYIGSDGGLNVPHPTMNSPLDIAMDQMNRTSLWVDETIPEAAAITAQEIQTYLNGPYVVDDDEESSGEEKYILNNYWGSIQKPKWTVERLATFKAMLASLEPLVDDVVEDDHIAPPAFASLSPSEREDHETTLRVVQTKVEELNETKFNLTDVMPSGKQAFVGRLMNMLDMARPANQKFRFHQKDNASDVIIEYIN</sequence>